<feature type="transmembrane region" description="Helical" evidence="1">
    <location>
        <begin position="273"/>
        <end position="290"/>
    </location>
</feature>
<feature type="transmembrane region" description="Helical" evidence="1">
    <location>
        <begin position="220"/>
        <end position="241"/>
    </location>
</feature>
<evidence type="ECO:0000256" key="1">
    <source>
        <dbReference type="SAM" id="Phobius"/>
    </source>
</evidence>
<keyword evidence="1" id="KW-0812">Transmembrane</keyword>
<evidence type="ECO:0000313" key="3">
    <source>
        <dbReference type="Proteomes" id="UP000295509"/>
    </source>
</evidence>
<reference evidence="2 3" key="1">
    <citation type="submission" date="2019-03" db="EMBL/GenBank/DDBJ databases">
        <title>Genomic Encyclopedia of Type Strains, Phase III (KMG-III): the genomes of soil and plant-associated and newly described type strains.</title>
        <authorList>
            <person name="Whitman W."/>
        </authorList>
    </citation>
    <scope>NUCLEOTIDE SEQUENCE [LARGE SCALE GENOMIC DNA]</scope>
    <source>
        <strain evidence="2 3">LMG 29544</strain>
    </source>
</reference>
<feature type="transmembrane region" description="Helical" evidence="1">
    <location>
        <begin position="189"/>
        <end position="214"/>
    </location>
</feature>
<name>A0A4R8LKT4_9BURK</name>
<protein>
    <recommendedName>
        <fullName evidence="4">EamA-like transporter family protein</fullName>
    </recommendedName>
</protein>
<feature type="transmembrane region" description="Helical" evidence="1">
    <location>
        <begin position="28"/>
        <end position="50"/>
    </location>
</feature>
<sequence length="305" mass="31128">MTSAHALSFLAVFLQSAGKVMYGTFLGMIAPAQFLLISFCVVAGVFLVVARGRLPAGSRASIVSVNVWTAVAFIGFFFALKHLSPAAVGAIEIGVAVLVAVVVAAWRRGSAQSGGRPGAAKFVACVGIVGGCALLVPVELERAAAASWHTVLALVAAAIAGAASTMIIGSFRRLADSGWGPASILAHRFYLTIAVALVWLTFDGGTGGGAGLALPAPADALSIIAVAVIGVMLPLLLLQFAVRKTDGLTLMICMALQPVLSFMLSMLSPAYQWQPVTLAGTLIVAGALLFDGFAGRGKPAPVAVR</sequence>
<keyword evidence="1" id="KW-1133">Transmembrane helix</keyword>
<accession>A0A4R8LKT4</accession>
<evidence type="ECO:0008006" key="4">
    <source>
        <dbReference type="Google" id="ProtNLM"/>
    </source>
</evidence>
<feature type="transmembrane region" description="Helical" evidence="1">
    <location>
        <begin position="148"/>
        <end position="168"/>
    </location>
</feature>
<dbReference type="Proteomes" id="UP000295509">
    <property type="component" value="Unassembled WGS sequence"/>
</dbReference>
<proteinExistence type="predicted"/>
<feature type="transmembrane region" description="Helical" evidence="1">
    <location>
        <begin position="86"/>
        <end position="106"/>
    </location>
</feature>
<dbReference type="OrthoDB" id="8114804at2"/>
<dbReference type="AlphaFoldDB" id="A0A4R8LKT4"/>
<gene>
    <name evidence="2" type="ORF">BX592_11854</name>
</gene>
<dbReference type="RefSeq" id="WP_134194556.1">
    <property type="nucleotide sequence ID" value="NZ_JBHLUW010000009.1"/>
</dbReference>
<evidence type="ECO:0000313" key="2">
    <source>
        <dbReference type="EMBL" id="TDY43259.1"/>
    </source>
</evidence>
<keyword evidence="1" id="KW-0472">Membrane</keyword>
<dbReference type="EMBL" id="SORE01000018">
    <property type="protein sequence ID" value="TDY43259.1"/>
    <property type="molecule type" value="Genomic_DNA"/>
</dbReference>
<comment type="caution">
    <text evidence="2">The sequence shown here is derived from an EMBL/GenBank/DDBJ whole genome shotgun (WGS) entry which is preliminary data.</text>
</comment>
<feature type="transmembrane region" description="Helical" evidence="1">
    <location>
        <begin position="118"/>
        <end position="136"/>
    </location>
</feature>
<feature type="transmembrane region" description="Helical" evidence="1">
    <location>
        <begin position="248"/>
        <end position="267"/>
    </location>
</feature>
<organism evidence="2 3">
    <name type="scientific">Paraburkholderia rhizosphaerae</name>
    <dbReference type="NCBI Taxonomy" id="480658"/>
    <lineage>
        <taxon>Bacteria</taxon>
        <taxon>Pseudomonadati</taxon>
        <taxon>Pseudomonadota</taxon>
        <taxon>Betaproteobacteria</taxon>
        <taxon>Burkholderiales</taxon>
        <taxon>Burkholderiaceae</taxon>
        <taxon>Paraburkholderia</taxon>
    </lineage>
</organism>
<feature type="transmembrane region" description="Helical" evidence="1">
    <location>
        <begin position="62"/>
        <end position="80"/>
    </location>
</feature>
<keyword evidence="3" id="KW-1185">Reference proteome</keyword>